<dbReference type="AlphaFoldDB" id="A0AAN9MI10"/>
<evidence type="ECO:0000313" key="2">
    <source>
        <dbReference type="Proteomes" id="UP001367508"/>
    </source>
</evidence>
<evidence type="ECO:0000313" key="1">
    <source>
        <dbReference type="EMBL" id="KAK7351728.1"/>
    </source>
</evidence>
<gene>
    <name evidence="1" type="ORF">VNO77_11386</name>
</gene>
<accession>A0AAN9MI10</accession>
<reference evidence="1 2" key="1">
    <citation type="submission" date="2024-01" db="EMBL/GenBank/DDBJ databases">
        <title>The genomes of 5 underutilized Papilionoideae crops provide insights into root nodulation and disease resistanc.</title>
        <authorList>
            <person name="Jiang F."/>
        </authorList>
    </citation>
    <scope>NUCLEOTIDE SEQUENCE [LARGE SCALE GENOMIC DNA]</scope>
    <source>
        <strain evidence="1">LVBAO_FW01</strain>
        <tissue evidence="1">Leaves</tissue>
    </source>
</reference>
<dbReference type="Proteomes" id="UP001367508">
    <property type="component" value="Unassembled WGS sequence"/>
</dbReference>
<keyword evidence="2" id="KW-1185">Reference proteome</keyword>
<proteinExistence type="predicted"/>
<protein>
    <submittedName>
        <fullName evidence="1">Uncharacterized protein</fullName>
    </submittedName>
</protein>
<sequence length="125" mass="14147">MHYVSPIQKQPYSVLVFLAYQNLRLYLVSNAYVTESRVHASSSGVLNVNTIGVIPQWVFHRPIQLGIFFVSFEDFGSNLFSLSKIPIPSSQEIKQKINFKKTLHGDCWWVGCPSLHGTLPPQEAL</sequence>
<name>A0AAN9MI10_CANGL</name>
<dbReference type="EMBL" id="JAYMYQ010000002">
    <property type="protein sequence ID" value="KAK7351728.1"/>
    <property type="molecule type" value="Genomic_DNA"/>
</dbReference>
<organism evidence="1 2">
    <name type="scientific">Canavalia gladiata</name>
    <name type="common">Sword bean</name>
    <name type="synonym">Dolichos gladiatus</name>
    <dbReference type="NCBI Taxonomy" id="3824"/>
    <lineage>
        <taxon>Eukaryota</taxon>
        <taxon>Viridiplantae</taxon>
        <taxon>Streptophyta</taxon>
        <taxon>Embryophyta</taxon>
        <taxon>Tracheophyta</taxon>
        <taxon>Spermatophyta</taxon>
        <taxon>Magnoliopsida</taxon>
        <taxon>eudicotyledons</taxon>
        <taxon>Gunneridae</taxon>
        <taxon>Pentapetalae</taxon>
        <taxon>rosids</taxon>
        <taxon>fabids</taxon>
        <taxon>Fabales</taxon>
        <taxon>Fabaceae</taxon>
        <taxon>Papilionoideae</taxon>
        <taxon>50 kb inversion clade</taxon>
        <taxon>NPAAA clade</taxon>
        <taxon>indigoferoid/millettioid clade</taxon>
        <taxon>Phaseoleae</taxon>
        <taxon>Canavalia</taxon>
    </lineage>
</organism>
<comment type="caution">
    <text evidence="1">The sequence shown here is derived from an EMBL/GenBank/DDBJ whole genome shotgun (WGS) entry which is preliminary data.</text>
</comment>